<evidence type="ECO:0000256" key="3">
    <source>
        <dbReference type="SAM" id="Coils"/>
    </source>
</evidence>
<evidence type="ECO:0000256" key="2">
    <source>
        <dbReference type="ARBA" id="ARBA00022927"/>
    </source>
</evidence>
<keyword evidence="4" id="KW-0969">Cilium</keyword>
<evidence type="ECO:0000313" key="4">
    <source>
        <dbReference type="EMBL" id="MBM1713605.1"/>
    </source>
</evidence>
<keyword evidence="3" id="KW-0175">Coiled coil</keyword>
<evidence type="ECO:0000256" key="1">
    <source>
        <dbReference type="ARBA" id="ARBA00022448"/>
    </source>
</evidence>
<dbReference type="InterPro" id="IPR051472">
    <property type="entry name" value="T3SS_Stator/FliH"/>
</dbReference>
<dbReference type="GO" id="GO:0015031">
    <property type="term" value="P:protein transport"/>
    <property type="evidence" value="ECO:0007669"/>
    <property type="project" value="UniProtKB-KW"/>
</dbReference>
<keyword evidence="1" id="KW-0813">Transport</keyword>
<accession>A0AAE2VXK9</accession>
<feature type="coiled-coil region" evidence="3">
    <location>
        <begin position="18"/>
        <end position="80"/>
    </location>
</feature>
<dbReference type="PANTHER" id="PTHR34982:SF1">
    <property type="entry name" value="FLAGELLAR ASSEMBLY PROTEIN FLIH"/>
    <property type="match status" value="1"/>
</dbReference>
<evidence type="ECO:0000313" key="5">
    <source>
        <dbReference type="Proteomes" id="UP000732193"/>
    </source>
</evidence>
<keyword evidence="4" id="KW-0282">Flagellum</keyword>
<dbReference type="AlphaFoldDB" id="A0AAE2VXK9"/>
<organism evidence="4 5">
    <name type="scientific">Sulfitobacter geojensis</name>
    <dbReference type="NCBI Taxonomy" id="1342299"/>
    <lineage>
        <taxon>Bacteria</taxon>
        <taxon>Pseudomonadati</taxon>
        <taxon>Pseudomonadota</taxon>
        <taxon>Alphaproteobacteria</taxon>
        <taxon>Rhodobacterales</taxon>
        <taxon>Roseobacteraceae</taxon>
        <taxon>Sulfitobacter</taxon>
    </lineage>
</organism>
<dbReference type="PANTHER" id="PTHR34982">
    <property type="entry name" value="YOP PROTEINS TRANSLOCATION PROTEIN L"/>
    <property type="match status" value="1"/>
</dbReference>
<sequence length="210" mass="23292">MFDHNFDAETEQSTHRDAAATVTAIADLKEQLETARKEGFEAGRDLGRKEAKAEFDAGAAERFEQERQLIQENLAQLVAQDTRDRSDTERDIIELFLGITERLVPELIGHYGPQLAAGRIKQAVQQSRTSPELTITACPDVVAVLEDEATSWLTIASHTAEIDIFADPDMPRGSAQVRWKGGRLEYDLETACTQMLQALAQAANDYNEAT</sequence>
<comment type="caution">
    <text evidence="4">The sequence shown here is derived from an EMBL/GenBank/DDBJ whole genome shotgun (WGS) entry which is preliminary data.</text>
</comment>
<reference evidence="4 5" key="1">
    <citation type="submission" date="2021-01" db="EMBL/GenBank/DDBJ databases">
        <title>Diatom-associated Roseobacters Show Island Model of Population Structure.</title>
        <authorList>
            <person name="Qu L."/>
            <person name="Feng X."/>
            <person name="Chen Y."/>
            <person name="Li L."/>
            <person name="Wang X."/>
            <person name="Hu Z."/>
            <person name="Wang H."/>
            <person name="Luo H."/>
        </authorList>
    </citation>
    <scope>NUCLEOTIDE SEQUENCE [LARGE SCALE GENOMIC DNA]</scope>
    <source>
        <strain evidence="4 5">TR60-84</strain>
    </source>
</reference>
<keyword evidence="4" id="KW-0966">Cell projection</keyword>
<dbReference type="GO" id="GO:0005829">
    <property type="term" value="C:cytosol"/>
    <property type="evidence" value="ECO:0007669"/>
    <property type="project" value="TreeGrafter"/>
</dbReference>
<dbReference type="EMBL" id="JAFBRM010000002">
    <property type="protein sequence ID" value="MBM1713605.1"/>
    <property type="molecule type" value="Genomic_DNA"/>
</dbReference>
<keyword evidence="5" id="KW-1185">Reference proteome</keyword>
<gene>
    <name evidence="4" type="ORF">JQV55_08530</name>
</gene>
<name>A0AAE2VXK9_9RHOB</name>
<dbReference type="Proteomes" id="UP000732193">
    <property type="component" value="Unassembled WGS sequence"/>
</dbReference>
<keyword evidence="2" id="KW-0653">Protein transport</keyword>
<protein>
    <submittedName>
        <fullName evidence="4">Flagellar motor switch protein FliH</fullName>
    </submittedName>
</protein>
<proteinExistence type="predicted"/>